<evidence type="ECO:0000313" key="3">
    <source>
        <dbReference type="Proteomes" id="UP000464178"/>
    </source>
</evidence>
<proteinExistence type="predicted"/>
<keyword evidence="1" id="KW-0812">Transmembrane</keyword>
<keyword evidence="1" id="KW-1133">Transmembrane helix</keyword>
<name>A0A6P2DF07_9BACT</name>
<dbReference type="KEGG" id="gms:SOIL9_82570"/>
<protein>
    <submittedName>
        <fullName evidence="2">Uncharacterized protein</fullName>
    </submittedName>
</protein>
<feature type="transmembrane region" description="Helical" evidence="1">
    <location>
        <begin position="131"/>
        <end position="150"/>
    </location>
</feature>
<sequence>MELARHAWLFLLLGAFLNVWLIRRRIRPIIHKHPELAAGYRRLVRGTALWTSLPWLVMGVGCELGSVPSFVAYLFPATGGPFVWVFWGVVYGELLFLCYWSVWNGGGETLVRYPGITNFHAPTPHLMKQQLAWFAGTGLVWSTTFLIALGN</sequence>
<dbReference type="EMBL" id="LR593886">
    <property type="protein sequence ID" value="VTS00220.1"/>
    <property type="molecule type" value="Genomic_DNA"/>
</dbReference>
<dbReference type="AlphaFoldDB" id="A0A6P2DF07"/>
<reference evidence="2 3" key="1">
    <citation type="submission" date="2019-05" db="EMBL/GenBank/DDBJ databases">
        <authorList>
            <consortium name="Science for Life Laboratories"/>
        </authorList>
    </citation>
    <scope>NUCLEOTIDE SEQUENCE [LARGE SCALE GENOMIC DNA]</scope>
    <source>
        <strain evidence="2">Soil9</strain>
    </source>
</reference>
<dbReference type="Proteomes" id="UP000464178">
    <property type="component" value="Chromosome"/>
</dbReference>
<feature type="transmembrane region" description="Helical" evidence="1">
    <location>
        <begin position="81"/>
        <end position="102"/>
    </location>
</feature>
<evidence type="ECO:0000256" key="1">
    <source>
        <dbReference type="SAM" id="Phobius"/>
    </source>
</evidence>
<keyword evidence="3" id="KW-1185">Reference proteome</keyword>
<accession>A0A6P2DF07</accession>
<gene>
    <name evidence="2" type="ORF">SOIL9_82570</name>
</gene>
<feature type="transmembrane region" description="Helical" evidence="1">
    <location>
        <begin position="43"/>
        <end position="61"/>
    </location>
</feature>
<keyword evidence="1" id="KW-0472">Membrane</keyword>
<evidence type="ECO:0000313" key="2">
    <source>
        <dbReference type="EMBL" id="VTS00220.1"/>
    </source>
</evidence>
<feature type="transmembrane region" description="Helical" evidence="1">
    <location>
        <begin position="6"/>
        <end position="22"/>
    </location>
</feature>
<organism evidence="2 3">
    <name type="scientific">Gemmata massiliana</name>
    <dbReference type="NCBI Taxonomy" id="1210884"/>
    <lineage>
        <taxon>Bacteria</taxon>
        <taxon>Pseudomonadati</taxon>
        <taxon>Planctomycetota</taxon>
        <taxon>Planctomycetia</taxon>
        <taxon>Gemmatales</taxon>
        <taxon>Gemmataceae</taxon>
        <taxon>Gemmata</taxon>
    </lineage>
</organism>
<dbReference type="RefSeq" id="WP_162672107.1">
    <property type="nucleotide sequence ID" value="NZ_LR593886.1"/>
</dbReference>